<name>A0A2D2DL54_9BURK</name>
<accession>A0A2D2DL54</accession>
<evidence type="ECO:0000313" key="2">
    <source>
        <dbReference type="Proteomes" id="UP000229897"/>
    </source>
</evidence>
<proteinExistence type="predicted"/>
<dbReference type="KEGG" id="mass:CR152_15160"/>
<reference evidence="1" key="1">
    <citation type="submission" date="2017-10" db="EMBL/GenBank/DDBJ databases">
        <title>Massilia psychrophilum sp. nov., a novel purple-pigmented bacterium isolated from Tianshan glacier, Xinjiang Municipality, China.</title>
        <authorList>
            <person name="Wang H."/>
        </authorList>
    </citation>
    <scope>NUCLEOTIDE SEQUENCE [LARGE SCALE GENOMIC DNA]</scope>
    <source>
        <strain evidence="1">B2</strain>
    </source>
</reference>
<dbReference type="EMBL" id="CP024608">
    <property type="protein sequence ID" value="ATQ75718.1"/>
    <property type="molecule type" value="Genomic_DNA"/>
</dbReference>
<keyword evidence="2" id="KW-1185">Reference proteome</keyword>
<dbReference type="Proteomes" id="UP000229897">
    <property type="component" value="Chromosome"/>
</dbReference>
<dbReference type="AlphaFoldDB" id="A0A2D2DL54"/>
<gene>
    <name evidence="1" type="ORF">CR152_15160</name>
</gene>
<organism evidence="1 2">
    <name type="scientific">Massilia violaceinigra</name>
    <dbReference type="NCBI Taxonomy" id="2045208"/>
    <lineage>
        <taxon>Bacteria</taxon>
        <taxon>Pseudomonadati</taxon>
        <taxon>Pseudomonadota</taxon>
        <taxon>Betaproteobacteria</taxon>
        <taxon>Burkholderiales</taxon>
        <taxon>Oxalobacteraceae</taxon>
        <taxon>Telluria group</taxon>
        <taxon>Massilia</taxon>
    </lineage>
</organism>
<protein>
    <submittedName>
        <fullName evidence="1">Uncharacterized protein</fullName>
    </submittedName>
</protein>
<sequence>MCKAVLDCTIRLPVPFQDLPLNYPMREGLLPPDFQKIYAAFKIVACGMAVDILEKVVIDGATYAYADFEE</sequence>
<evidence type="ECO:0000313" key="1">
    <source>
        <dbReference type="EMBL" id="ATQ75718.1"/>
    </source>
</evidence>